<feature type="non-terminal residue" evidence="1">
    <location>
        <position position="1"/>
    </location>
</feature>
<dbReference type="Proteomes" id="UP000499080">
    <property type="component" value="Unassembled WGS sequence"/>
</dbReference>
<dbReference type="EMBL" id="BGPR01074611">
    <property type="protein sequence ID" value="GBO46730.1"/>
    <property type="molecule type" value="Genomic_DNA"/>
</dbReference>
<gene>
    <name evidence="1" type="ORF">AVEN_3036_1</name>
</gene>
<evidence type="ECO:0000313" key="2">
    <source>
        <dbReference type="Proteomes" id="UP000499080"/>
    </source>
</evidence>
<proteinExistence type="predicted"/>
<reference evidence="1 2" key="1">
    <citation type="journal article" date="2019" name="Sci. Rep.">
        <title>Orb-weaving spider Araneus ventricosus genome elucidates the spidroin gene catalogue.</title>
        <authorList>
            <person name="Kono N."/>
            <person name="Nakamura H."/>
            <person name="Ohtoshi R."/>
            <person name="Moran D.A.P."/>
            <person name="Shinohara A."/>
            <person name="Yoshida Y."/>
            <person name="Fujiwara M."/>
            <person name="Mori M."/>
            <person name="Tomita M."/>
            <person name="Arakawa K."/>
        </authorList>
    </citation>
    <scope>NUCLEOTIDE SEQUENCE [LARGE SCALE GENOMIC DNA]</scope>
</reference>
<protein>
    <submittedName>
        <fullName evidence="1">Uncharacterized protein</fullName>
    </submittedName>
</protein>
<name>A0A4Y2XCN5_ARAVE</name>
<accession>A0A4Y2XCN5</accession>
<comment type="caution">
    <text evidence="1">The sequence shown here is derived from an EMBL/GenBank/DDBJ whole genome shotgun (WGS) entry which is preliminary data.</text>
</comment>
<dbReference type="AlphaFoldDB" id="A0A4Y2XCN5"/>
<organism evidence="1 2">
    <name type="scientific">Araneus ventricosus</name>
    <name type="common">Orbweaver spider</name>
    <name type="synonym">Epeira ventricosa</name>
    <dbReference type="NCBI Taxonomy" id="182803"/>
    <lineage>
        <taxon>Eukaryota</taxon>
        <taxon>Metazoa</taxon>
        <taxon>Ecdysozoa</taxon>
        <taxon>Arthropoda</taxon>
        <taxon>Chelicerata</taxon>
        <taxon>Arachnida</taxon>
        <taxon>Araneae</taxon>
        <taxon>Araneomorphae</taxon>
        <taxon>Entelegynae</taxon>
        <taxon>Araneoidea</taxon>
        <taxon>Araneidae</taxon>
        <taxon>Araneus</taxon>
    </lineage>
</organism>
<sequence>IAPRSGSSTFLHPSHLIVLYCVLPYLHPNPPHQPSRHAKKFSSTHELRKKGSFCGQRRRPKALQPQVLRWEEGHFVVKDGSTKVEDRFSSMPGYTPALCIPELDGEGSFVVKDWRPKVKTDLAPMPGYHRRIGYLVNLEIGENSFVVKDWSIKGRRLTSIDARNTPSTGS</sequence>
<evidence type="ECO:0000313" key="1">
    <source>
        <dbReference type="EMBL" id="GBO46730.1"/>
    </source>
</evidence>
<keyword evidence="2" id="KW-1185">Reference proteome</keyword>